<dbReference type="Pfam" id="PF00431">
    <property type="entry name" value="CUB"/>
    <property type="match status" value="1"/>
</dbReference>
<evidence type="ECO:0000256" key="1">
    <source>
        <dbReference type="ARBA" id="ARBA00022737"/>
    </source>
</evidence>
<dbReference type="PANTHER" id="PTHR24251">
    <property type="entry name" value="OVOCHYMASE-RELATED"/>
    <property type="match status" value="1"/>
</dbReference>
<feature type="signal peptide" evidence="4">
    <location>
        <begin position="1"/>
        <end position="23"/>
    </location>
</feature>
<dbReference type="CDD" id="cd00041">
    <property type="entry name" value="CUB"/>
    <property type="match status" value="1"/>
</dbReference>
<sequence length="154" mass="16907">MEFRVSFIQLLQIVLEIRTVTSPDNVRGGDNCGGVVDLTQVGAMTITATDSDNDGIYDDNLDCWWAFTVDEGTIVFESNFFNIEFQSSCGFDWVQLLDGSGEFLGGQAKYCGTTIGSSFQTTSRSLYLWFHTDFCCVTGGPPTGFNFTVKAVLP</sequence>
<dbReference type="PANTHER" id="PTHR24251:SF37">
    <property type="entry name" value="CUB DOMAIN-CONTAINING PROTEIN"/>
    <property type="match status" value="1"/>
</dbReference>
<keyword evidence="2" id="KW-1015">Disulfide bond</keyword>
<feature type="domain" description="CUB" evidence="5">
    <location>
        <begin position="32"/>
        <end position="152"/>
    </location>
</feature>
<reference evidence="6" key="1">
    <citation type="submission" date="2022-11" db="EMBL/GenBank/DDBJ databases">
        <title>Centuries of genome instability and evolution in soft-shell clam transmissible cancer (bioRxiv).</title>
        <authorList>
            <person name="Hart S.F.M."/>
            <person name="Yonemitsu M.A."/>
            <person name="Giersch R.M."/>
            <person name="Beal B.F."/>
            <person name="Arriagada G."/>
            <person name="Davis B.W."/>
            <person name="Ostrander E.A."/>
            <person name="Goff S.P."/>
            <person name="Metzger M.J."/>
        </authorList>
    </citation>
    <scope>NUCLEOTIDE SEQUENCE</scope>
    <source>
        <strain evidence="6">MELC-2E11</strain>
        <tissue evidence="6">Siphon/mantle</tissue>
    </source>
</reference>
<evidence type="ECO:0000259" key="5">
    <source>
        <dbReference type="PROSITE" id="PS01180"/>
    </source>
</evidence>
<dbReference type="EMBL" id="CP111016">
    <property type="protein sequence ID" value="WAR05802.1"/>
    <property type="molecule type" value="Genomic_DNA"/>
</dbReference>
<dbReference type="PROSITE" id="PS01180">
    <property type="entry name" value="CUB"/>
    <property type="match status" value="1"/>
</dbReference>
<dbReference type="SUPFAM" id="SSF49854">
    <property type="entry name" value="Spermadhesin, CUB domain"/>
    <property type="match status" value="1"/>
</dbReference>
<evidence type="ECO:0000256" key="2">
    <source>
        <dbReference type="ARBA" id="ARBA00023157"/>
    </source>
</evidence>
<dbReference type="Gene3D" id="2.60.120.290">
    <property type="entry name" value="Spermadhesin, CUB domain"/>
    <property type="match status" value="1"/>
</dbReference>
<dbReference type="SMART" id="SM00042">
    <property type="entry name" value="CUB"/>
    <property type="match status" value="1"/>
</dbReference>
<evidence type="ECO:0000256" key="3">
    <source>
        <dbReference type="PROSITE-ProRule" id="PRU00059"/>
    </source>
</evidence>
<dbReference type="InterPro" id="IPR000859">
    <property type="entry name" value="CUB_dom"/>
</dbReference>
<comment type="caution">
    <text evidence="3">Lacks conserved residue(s) required for the propagation of feature annotation.</text>
</comment>
<proteinExistence type="predicted"/>
<accession>A0ABY7EAH6</accession>
<evidence type="ECO:0000256" key="4">
    <source>
        <dbReference type="SAM" id="SignalP"/>
    </source>
</evidence>
<name>A0ABY7EAH6_MYAAR</name>
<protein>
    <submittedName>
        <fullName evidence="6">CUBN-like protein</fullName>
    </submittedName>
</protein>
<dbReference type="Proteomes" id="UP001164746">
    <property type="component" value="Chromosome 5"/>
</dbReference>
<gene>
    <name evidence="6" type="ORF">MAR_021171</name>
</gene>
<keyword evidence="7" id="KW-1185">Reference proteome</keyword>
<evidence type="ECO:0000313" key="6">
    <source>
        <dbReference type="EMBL" id="WAR05802.1"/>
    </source>
</evidence>
<organism evidence="6 7">
    <name type="scientific">Mya arenaria</name>
    <name type="common">Soft-shell clam</name>
    <dbReference type="NCBI Taxonomy" id="6604"/>
    <lineage>
        <taxon>Eukaryota</taxon>
        <taxon>Metazoa</taxon>
        <taxon>Spiralia</taxon>
        <taxon>Lophotrochozoa</taxon>
        <taxon>Mollusca</taxon>
        <taxon>Bivalvia</taxon>
        <taxon>Autobranchia</taxon>
        <taxon>Heteroconchia</taxon>
        <taxon>Euheterodonta</taxon>
        <taxon>Imparidentia</taxon>
        <taxon>Neoheterodontei</taxon>
        <taxon>Myida</taxon>
        <taxon>Myoidea</taxon>
        <taxon>Myidae</taxon>
        <taxon>Mya</taxon>
    </lineage>
</organism>
<keyword evidence="1" id="KW-0677">Repeat</keyword>
<evidence type="ECO:0000313" key="7">
    <source>
        <dbReference type="Proteomes" id="UP001164746"/>
    </source>
</evidence>
<feature type="chain" id="PRO_5045465667" evidence="4">
    <location>
        <begin position="24"/>
        <end position="154"/>
    </location>
</feature>
<keyword evidence="4" id="KW-0732">Signal</keyword>
<dbReference type="InterPro" id="IPR035914">
    <property type="entry name" value="Sperma_CUB_dom_sf"/>
</dbReference>